<evidence type="ECO:0000313" key="7">
    <source>
        <dbReference type="EnsemblMetazoa" id="XP_008185468.2"/>
    </source>
</evidence>
<dbReference type="Gene3D" id="3.30.40.10">
    <property type="entry name" value="Zinc/RING finger domain, C3HC4 (zinc finger)"/>
    <property type="match status" value="2"/>
</dbReference>
<dbReference type="Proteomes" id="UP000007819">
    <property type="component" value="Chromosome A3"/>
</dbReference>
<dbReference type="GeneID" id="103310098"/>
<comment type="similarity">
    <text evidence="1">Belongs to the IAP family.</text>
</comment>
<keyword evidence="8" id="KW-1185">Reference proteome</keyword>
<evidence type="ECO:0000259" key="6">
    <source>
        <dbReference type="PROSITE" id="PS50089"/>
    </source>
</evidence>
<feature type="domain" description="RING-type" evidence="6">
    <location>
        <begin position="480"/>
        <end position="515"/>
    </location>
</feature>
<keyword evidence="5" id="KW-0732">Signal</keyword>
<accession>A0A8R2FAL3</accession>
<dbReference type="Pfam" id="PF13920">
    <property type="entry name" value="zf-C3HC4_3"/>
    <property type="match status" value="2"/>
</dbReference>
<dbReference type="PANTHER" id="PTHR10044">
    <property type="entry name" value="INHIBITOR OF APOPTOSIS"/>
    <property type="match status" value="1"/>
</dbReference>
<dbReference type="GO" id="GO:0005737">
    <property type="term" value="C:cytoplasm"/>
    <property type="evidence" value="ECO:0007669"/>
    <property type="project" value="TreeGrafter"/>
</dbReference>
<feature type="domain" description="RING-type" evidence="6">
    <location>
        <begin position="404"/>
        <end position="439"/>
    </location>
</feature>
<dbReference type="Gene3D" id="1.10.1170.10">
    <property type="entry name" value="Inhibitor Of Apoptosis Protein (2mihbC-IAP-1), Chain A"/>
    <property type="match status" value="2"/>
</dbReference>
<dbReference type="EnsemblMetazoa" id="XM_008187246.2">
    <property type="protein sequence ID" value="XP_008185468.2"/>
    <property type="gene ID" value="LOC103310098"/>
</dbReference>
<dbReference type="SUPFAM" id="SSF57924">
    <property type="entry name" value="Inhibitor of apoptosis (IAP) repeat"/>
    <property type="match status" value="2"/>
</dbReference>
<dbReference type="SMART" id="SM00238">
    <property type="entry name" value="BIR"/>
    <property type="match status" value="2"/>
</dbReference>
<dbReference type="InterPro" id="IPR013083">
    <property type="entry name" value="Znf_RING/FYVE/PHD"/>
</dbReference>
<evidence type="ECO:0000256" key="2">
    <source>
        <dbReference type="ARBA" id="ARBA00022771"/>
    </source>
</evidence>
<dbReference type="InterPro" id="IPR050784">
    <property type="entry name" value="IAP"/>
</dbReference>
<protein>
    <recommendedName>
        <fullName evidence="6">RING-type domain-containing protein</fullName>
    </recommendedName>
</protein>
<dbReference type="GO" id="GO:0005634">
    <property type="term" value="C:nucleus"/>
    <property type="evidence" value="ECO:0007669"/>
    <property type="project" value="TreeGrafter"/>
</dbReference>
<keyword evidence="3" id="KW-0862">Zinc</keyword>
<evidence type="ECO:0000256" key="3">
    <source>
        <dbReference type="ARBA" id="ARBA00022833"/>
    </source>
</evidence>
<evidence type="ECO:0000256" key="1">
    <source>
        <dbReference type="ARBA" id="ARBA00006672"/>
    </source>
</evidence>
<reference evidence="7" key="2">
    <citation type="submission" date="2022-06" db="UniProtKB">
        <authorList>
            <consortium name="EnsemblMetazoa"/>
        </authorList>
    </citation>
    <scope>IDENTIFICATION</scope>
</reference>
<reference evidence="8" key="1">
    <citation type="submission" date="2010-06" db="EMBL/GenBank/DDBJ databases">
        <authorList>
            <person name="Jiang H."/>
            <person name="Abraham K."/>
            <person name="Ali S."/>
            <person name="Alsbrooks S.L."/>
            <person name="Anim B.N."/>
            <person name="Anosike U.S."/>
            <person name="Attaway T."/>
            <person name="Bandaranaike D.P."/>
            <person name="Battles P.K."/>
            <person name="Bell S.N."/>
            <person name="Bell A.V."/>
            <person name="Beltran B."/>
            <person name="Bickham C."/>
            <person name="Bustamante Y."/>
            <person name="Caleb T."/>
            <person name="Canada A."/>
            <person name="Cardenas V."/>
            <person name="Carter K."/>
            <person name="Chacko J."/>
            <person name="Chandrabose M.N."/>
            <person name="Chavez D."/>
            <person name="Chavez A."/>
            <person name="Chen L."/>
            <person name="Chu H.-S."/>
            <person name="Claassen K.J."/>
            <person name="Cockrell R."/>
            <person name="Collins M."/>
            <person name="Cooper J.A."/>
            <person name="Cree A."/>
            <person name="Curry S.M."/>
            <person name="Da Y."/>
            <person name="Dao M.D."/>
            <person name="Das B."/>
            <person name="Davila M.-L."/>
            <person name="Davy-Carroll L."/>
            <person name="Denson S."/>
            <person name="Dinh H."/>
            <person name="Ebong V.E."/>
            <person name="Edwards J.R."/>
            <person name="Egan A."/>
            <person name="El-Daye J."/>
            <person name="Escobedo L."/>
            <person name="Fernandez S."/>
            <person name="Fernando P.R."/>
            <person name="Flagg N."/>
            <person name="Forbes L.D."/>
            <person name="Fowler R.G."/>
            <person name="Fu Q."/>
            <person name="Gabisi R.A."/>
            <person name="Ganer J."/>
            <person name="Garbino Pronczuk A."/>
            <person name="Garcia R.M."/>
            <person name="Garner T."/>
            <person name="Garrett T.E."/>
            <person name="Gonzalez D.A."/>
            <person name="Hamid H."/>
            <person name="Hawkins E.S."/>
            <person name="Hirani K."/>
            <person name="Hogues M.E."/>
            <person name="Hollins B."/>
            <person name="Hsiao C.-H."/>
            <person name="Jabil R."/>
            <person name="James M.L."/>
            <person name="Jhangiani S.N."/>
            <person name="Johnson B."/>
            <person name="Johnson Q."/>
            <person name="Joshi V."/>
            <person name="Kalu J.B."/>
            <person name="Kam C."/>
            <person name="Kashfia A."/>
            <person name="Keebler J."/>
            <person name="Kisamo H."/>
            <person name="Kovar C.L."/>
            <person name="Lago L.A."/>
            <person name="Lai C.-Y."/>
            <person name="Laidlaw J."/>
            <person name="Lara F."/>
            <person name="Le T.-K."/>
            <person name="Lee S.L."/>
            <person name="Legall F.H."/>
            <person name="Lemon S.J."/>
            <person name="Lewis L.R."/>
            <person name="Li B."/>
            <person name="Liu Y."/>
            <person name="Liu Y.-S."/>
            <person name="Lopez J."/>
            <person name="Lozado R.J."/>
            <person name="Lu J."/>
            <person name="Madu R.C."/>
            <person name="Maheshwari M."/>
            <person name="Maheshwari R."/>
            <person name="Malloy K."/>
            <person name="Martinez E."/>
            <person name="Mathew T."/>
            <person name="Mercado I.C."/>
            <person name="Mercado C."/>
            <person name="Meyer B."/>
            <person name="Montgomery K."/>
            <person name="Morgan M.B."/>
            <person name="Munidasa M."/>
            <person name="Nazareth L.V."/>
            <person name="Nelson J."/>
            <person name="Ng B.M."/>
            <person name="Nguyen N.B."/>
            <person name="Nguyen P.Q."/>
            <person name="Nguyen T."/>
            <person name="Obregon M."/>
            <person name="Okwuonu G.O."/>
            <person name="Onwere C.G."/>
            <person name="Orozco G."/>
            <person name="Parra A."/>
            <person name="Patel S."/>
            <person name="Patil S."/>
            <person name="Perez A."/>
            <person name="Perez Y."/>
            <person name="Pham C."/>
            <person name="Primus E.L."/>
            <person name="Pu L.-L."/>
            <person name="Puazo M."/>
            <person name="Qin X."/>
            <person name="Quiroz J.B."/>
            <person name="Reese J."/>
            <person name="Richards S."/>
            <person name="Rives C.M."/>
            <person name="Robberts R."/>
            <person name="Ruiz S.J."/>
            <person name="Ruiz M.J."/>
            <person name="Santibanez J."/>
            <person name="Schneider B.W."/>
            <person name="Sisson I."/>
            <person name="Smith M."/>
            <person name="Sodergren E."/>
            <person name="Song X.-Z."/>
            <person name="Song B.B."/>
            <person name="Summersgill H."/>
            <person name="Thelus R."/>
            <person name="Thornton R.D."/>
            <person name="Trejos Z.Y."/>
            <person name="Usmani K."/>
            <person name="Vattathil S."/>
            <person name="Villasana D."/>
            <person name="Walker D.L."/>
            <person name="Wang S."/>
            <person name="Wang K."/>
            <person name="White C.S."/>
            <person name="Williams A.C."/>
            <person name="Williamson J."/>
            <person name="Wilson K."/>
            <person name="Woghiren I.O."/>
            <person name="Woodworth J.R."/>
            <person name="Worley K.C."/>
            <person name="Wright R.A."/>
            <person name="Wu W."/>
            <person name="Young L."/>
            <person name="Zhang L."/>
            <person name="Zhang J."/>
            <person name="Zhu Y."/>
            <person name="Muzny D.M."/>
            <person name="Weinstock G."/>
            <person name="Gibbs R.A."/>
        </authorList>
    </citation>
    <scope>NUCLEOTIDE SEQUENCE [LARGE SCALE GENOMIC DNA]</scope>
    <source>
        <strain evidence="8">LSR1</strain>
    </source>
</reference>
<dbReference type="PROSITE" id="PS50089">
    <property type="entry name" value="ZF_RING_2"/>
    <property type="match status" value="2"/>
</dbReference>
<dbReference type="OrthoDB" id="6113021at2759"/>
<dbReference type="CDD" id="cd00022">
    <property type="entry name" value="BIR"/>
    <property type="match status" value="2"/>
</dbReference>
<keyword evidence="2 4" id="KW-0863">Zinc-finger</keyword>
<dbReference type="GO" id="GO:0008270">
    <property type="term" value="F:zinc ion binding"/>
    <property type="evidence" value="ECO:0007669"/>
    <property type="project" value="UniProtKB-KW"/>
</dbReference>
<feature type="signal peptide" evidence="5">
    <location>
        <begin position="1"/>
        <end position="17"/>
    </location>
</feature>
<evidence type="ECO:0000256" key="5">
    <source>
        <dbReference type="SAM" id="SignalP"/>
    </source>
</evidence>
<sequence length="526" mass="60321">MTPNLLNIFALLHMRLCTNIYIQLLRNSLEKPNTTNTVTVYRAVYTTYSSIQLLRALRRWMTPSPNHKPVSPTTLANILKFEKNIIHMSNGCPIILNTSYPITESVSDNPVQHISRPMSYEETPSWDLTTYENRLRTFYGVWKLNFITPDQMAKAGLYYLGIQDRVRCLYCSTEFDYWQQGDDPVIEHKRQSPQCPFFNDSSAGYDVCGIYGSAPDIHNHESKKVQDFLDSVGILYQINPPKHRDFATLEARLKSFEKCLIPLKQNIQTLCEAGFFYIGNGTNDQMLCYYCSQGLKDWEENDEPWTEHAKWAHNCSFVLLNKGKHFVDKARGVKSTKFNPTELFKLIAEHKDMSITENNMKVNSTKRIHIVCQRHTPRLDQLDQISNQQCKSRDPSTVPDSMLCKICYKEEMKVAFIPCGHVIACIQCALTLEQCAVCRQPFSTVMRVHLSMDEENVKDIKDLPCNSSQCSNEPLDPMLCKVCHKEEMAAAFIPCRHVYACVKCAADMHECPACTEGFCATIQVYL</sequence>
<dbReference type="PANTHER" id="PTHR10044:SF139">
    <property type="entry name" value="DEATH-ASSOCIATED INHIBITOR OF APOPTOSIS 2"/>
    <property type="match status" value="1"/>
</dbReference>
<dbReference type="SMART" id="SM00184">
    <property type="entry name" value="RING"/>
    <property type="match status" value="2"/>
</dbReference>
<evidence type="ECO:0000313" key="8">
    <source>
        <dbReference type="Proteomes" id="UP000007819"/>
    </source>
</evidence>
<dbReference type="RefSeq" id="XP_008185468.2">
    <property type="nucleotide sequence ID" value="XM_008187246.2"/>
</dbReference>
<feature type="chain" id="PRO_5035866000" description="RING-type domain-containing protein" evidence="5">
    <location>
        <begin position="18"/>
        <end position="526"/>
    </location>
</feature>
<dbReference type="AlphaFoldDB" id="A0A8R2FAL3"/>
<dbReference type="InterPro" id="IPR001370">
    <property type="entry name" value="BIR_rpt"/>
</dbReference>
<proteinExistence type="inferred from homology"/>
<name>A0A8R2FAL3_ACYPI</name>
<dbReference type="Pfam" id="PF00653">
    <property type="entry name" value="BIR"/>
    <property type="match status" value="2"/>
</dbReference>
<dbReference type="InterPro" id="IPR001841">
    <property type="entry name" value="Znf_RING"/>
</dbReference>
<keyword evidence="2 4" id="KW-0479">Metal-binding</keyword>
<evidence type="ECO:0000256" key="4">
    <source>
        <dbReference type="PROSITE-ProRule" id="PRU00175"/>
    </source>
</evidence>
<dbReference type="PROSITE" id="PS50143">
    <property type="entry name" value="BIR_REPEAT_2"/>
    <property type="match status" value="2"/>
</dbReference>
<organism evidence="7 8">
    <name type="scientific">Acyrthosiphon pisum</name>
    <name type="common">Pea aphid</name>
    <dbReference type="NCBI Taxonomy" id="7029"/>
    <lineage>
        <taxon>Eukaryota</taxon>
        <taxon>Metazoa</taxon>
        <taxon>Ecdysozoa</taxon>
        <taxon>Arthropoda</taxon>
        <taxon>Hexapoda</taxon>
        <taxon>Insecta</taxon>
        <taxon>Pterygota</taxon>
        <taxon>Neoptera</taxon>
        <taxon>Paraneoptera</taxon>
        <taxon>Hemiptera</taxon>
        <taxon>Sternorrhyncha</taxon>
        <taxon>Aphidomorpha</taxon>
        <taxon>Aphidoidea</taxon>
        <taxon>Aphididae</taxon>
        <taxon>Macrosiphini</taxon>
        <taxon>Acyrthosiphon</taxon>
    </lineage>
</organism>